<feature type="non-terminal residue" evidence="1">
    <location>
        <position position="1"/>
    </location>
</feature>
<sequence length="10" mass="935">SNGTQAEGTA</sequence>
<accession>A0A392RCP6</accession>
<comment type="caution">
    <text evidence="1">The sequence shown here is derived from an EMBL/GenBank/DDBJ whole genome shotgun (WGS) entry which is preliminary data.</text>
</comment>
<evidence type="ECO:0000313" key="1">
    <source>
        <dbReference type="EMBL" id="MCI33967.1"/>
    </source>
</evidence>
<name>A0A392RCP6_9FABA</name>
<organism evidence="1 2">
    <name type="scientific">Trifolium medium</name>
    <dbReference type="NCBI Taxonomy" id="97028"/>
    <lineage>
        <taxon>Eukaryota</taxon>
        <taxon>Viridiplantae</taxon>
        <taxon>Streptophyta</taxon>
        <taxon>Embryophyta</taxon>
        <taxon>Tracheophyta</taxon>
        <taxon>Spermatophyta</taxon>
        <taxon>Magnoliopsida</taxon>
        <taxon>eudicotyledons</taxon>
        <taxon>Gunneridae</taxon>
        <taxon>Pentapetalae</taxon>
        <taxon>rosids</taxon>
        <taxon>fabids</taxon>
        <taxon>Fabales</taxon>
        <taxon>Fabaceae</taxon>
        <taxon>Papilionoideae</taxon>
        <taxon>50 kb inversion clade</taxon>
        <taxon>NPAAA clade</taxon>
        <taxon>Hologalegina</taxon>
        <taxon>IRL clade</taxon>
        <taxon>Trifolieae</taxon>
        <taxon>Trifolium</taxon>
    </lineage>
</organism>
<dbReference type="EMBL" id="LXQA010208991">
    <property type="protein sequence ID" value="MCI33967.1"/>
    <property type="molecule type" value="Genomic_DNA"/>
</dbReference>
<keyword evidence="2" id="KW-1185">Reference proteome</keyword>
<protein>
    <submittedName>
        <fullName evidence="1">Uncharacterized protein</fullName>
    </submittedName>
</protein>
<reference evidence="1 2" key="1">
    <citation type="journal article" date="2018" name="Front. Plant Sci.">
        <title>Red Clover (Trifolium pratense) and Zigzag Clover (T. medium) - A Picture of Genomic Similarities and Differences.</title>
        <authorList>
            <person name="Dluhosova J."/>
            <person name="Istvanek J."/>
            <person name="Nedelnik J."/>
            <person name="Repkova J."/>
        </authorList>
    </citation>
    <scope>NUCLEOTIDE SEQUENCE [LARGE SCALE GENOMIC DNA]</scope>
    <source>
        <strain evidence="2">cv. 10/8</strain>
        <tissue evidence="1">Leaf</tissue>
    </source>
</reference>
<proteinExistence type="predicted"/>
<evidence type="ECO:0000313" key="2">
    <source>
        <dbReference type="Proteomes" id="UP000265520"/>
    </source>
</evidence>
<dbReference type="Proteomes" id="UP000265520">
    <property type="component" value="Unassembled WGS sequence"/>
</dbReference>